<evidence type="ECO:0000256" key="5">
    <source>
        <dbReference type="ARBA" id="ARBA00029568"/>
    </source>
</evidence>
<dbReference type="PANTHER" id="PTHR19271">
    <property type="entry name" value="CYTOCHROME B"/>
    <property type="match status" value="1"/>
</dbReference>
<dbReference type="SUPFAM" id="SSF81342">
    <property type="entry name" value="Transmembrane di-heme cytochromes"/>
    <property type="match status" value="1"/>
</dbReference>
<evidence type="ECO:0000259" key="8">
    <source>
        <dbReference type="PROSITE" id="PS51002"/>
    </source>
</evidence>
<dbReference type="Gene3D" id="1.20.810.10">
    <property type="entry name" value="Cytochrome Bc1 Complex, Chain C"/>
    <property type="match status" value="1"/>
</dbReference>
<dbReference type="EC" id="7.1.1.8" evidence="2"/>
<feature type="transmembrane region" description="Helical" evidence="7">
    <location>
        <begin position="341"/>
        <end position="365"/>
    </location>
</feature>
<evidence type="ECO:0000256" key="1">
    <source>
        <dbReference type="ARBA" id="ARBA00001971"/>
    </source>
</evidence>
<dbReference type="RefSeq" id="WP_190200398.1">
    <property type="nucleotide sequence ID" value="NZ_BMWE01000017.1"/>
</dbReference>
<keyword evidence="7" id="KW-1133">Transmembrane helix</keyword>
<dbReference type="PANTHER" id="PTHR19271:SF16">
    <property type="entry name" value="CYTOCHROME B"/>
    <property type="match status" value="1"/>
</dbReference>
<comment type="cofactor">
    <cofactor evidence="1">
        <name>heme</name>
        <dbReference type="ChEBI" id="CHEBI:30413"/>
    </cofactor>
</comment>
<reference evidence="10" key="1">
    <citation type="journal article" date="2019" name="Int. J. Syst. Evol. Microbiol.">
        <title>The Global Catalogue of Microorganisms (GCM) 10K type strain sequencing project: providing services to taxonomists for standard genome sequencing and annotation.</title>
        <authorList>
            <consortium name="The Broad Institute Genomics Platform"/>
            <consortium name="The Broad Institute Genome Sequencing Center for Infectious Disease"/>
            <person name="Wu L."/>
            <person name="Ma J."/>
        </authorList>
    </citation>
    <scope>NUCLEOTIDE SEQUENCE [LARGE SCALE GENOMIC DNA]</scope>
    <source>
        <strain evidence="10">JCM 4957</strain>
    </source>
</reference>
<dbReference type="InterPro" id="IPR005797">
    <property type="entry name" value="Cyt_b/b6_N"/>
</dbReference>
<evidence type="ECO:0000313" key="10">
    <source>
        <dbReference type="Proteomes" id="UP000653308"/>
    </source>
</evidence>
<feature type="transmembrane region" description="Helical" evidence="7">
    <location>
        <begin position="125"/>
        <end position="144"/>
    </location>
</feature>
<evidence type="ECO:0000313" key="9">
    <source>
        <dbReference type="EMBL" id="GGY38997.1"/>
    </source>
</evidence>
<dbReference type="PROSITE" id="PS51002">
    <property type="entry name" value="CYTB_NTER"/>
    <property type="match status" value="1"/>
</dbReference>
<evidence type="ECO:0000256" key="7">
    <source>
        <dbReference type="SAM" id="Phobius"/>
    </source>
</evidence>
<feature type="transmembrane region" description="Helical" evidence="7">
    <location>
        <begin position="222"/>
        <end position="246"/>
    </location>
</feature>
<accession>A0ABQ3A772</accession>
<feature type="transmembrane region" description="Helical" evidence="7">
    <location>
        <begin position="188"/>
        <end position="210"/>
    </location>
</feature>
<comment type="caution">
    <text evidence="9">The sequence shown here is derived from an EMBL/GenBank/DDBJ whole genome shotgun (WGS) entry which is preliminary data.</text>
</comment>
<dbReference type="InterPro" id="IPR027387">
    <property type="entry name" value="Cytb/b6-like_sf"/>
</dbReference>
<dbReference type="InterPro" id="IPR016174">
    <property type="entry name" value="Di-haem_cyt_TM"/>
</dbReference>
<feature type="region of interest" description="Disordered" evidence="6">
    <location>
        <begin position="1"/>
        <end position="25"/>
    </location>
</feature>
<feature type="transmembrane region" description="Helical" evidence="7">
    <location>
        <begin position="385"/>
        <end position="405"/>
    </location>
</feature>
<keyword evidence="10" id="KW-1185">Reference proteome</keyword>
<evidence type="ECO:0000256" key="2">
    <source>
        <dbReference type="ARBA" id="ARBA00012951"/>
    </source>
</evidence>
<proteinExistence type="predicted"/>
<feature type="domain" description="Cytochrome b/b6 N-terminal region profile" evidence="8">
    <location>
        <begin position="27"/>
        <end position="253"/>
    </location>
</feature>
<evidence type="ECO:0000256" key="4">
    <source>
        <dbReference type="ARBA" id="ARBA00029351"/>
    </source>
</evidence>
<name>A0ABQ3A772_9ACTN</name>
<gene>
    <name evidence="9" type="primary">qcrB</name>
    <name evidence="9" type="ORF">GCM10010384_52460</name>
</gene>
<feature type="transmembrane region" description="Helical" evidence="7">
    <location>
        <begin position="267"/>
        <end position="293"/>
    </location>
</feature>
<organism evidence="9 10">
    <name type="scientific">Streptomyces djakartensis</name>
    <dbReference type="NCBI Taxonomy" id="68193"/>
    <lineage>
        <taxon>Bacteria</taxon>
        <taxon>Bacillati</taxon>
        <taxon>Actinomycetota</taxon>
        <taxon>Actinomycetes</taxon>
        <taxon>Kitasatosporales</taxon>
        <taxon>Streptomycetaceae</taxon>
        <taxon>Streptomyces</taxon>
    </lineage>
</organism>
<evidence type="ECO:0000256" key="6">
    <source>
        <dbReference type="SAM" id="MobiDB-lite"/>
    </source>
</evidence>
<dbReference type="Proteomes" id="UP000653308">
    <property type="component" value="Unassembled WGS sequence"/>
</dbReference>
<evidence type="ECO:0000256" key="3">
    <source>
        <dbReference type="ARBA" id="ARBA00016116"/>
    </source>
</evidence>
<comment type="catalytic activity">
    <reaction evidence="4">
        <text>a quinol + 2 Fe(III)-[cytochrome c](out) = a quinone + 2 Fe(II)-[cytochrome c](out) + 2 H(+)(out)</text>
        <dbReference type="Rhea" id="RHEA:11484"/>
        <dbReference type="Rhea" id="RHEA-COMP:10350"/>
        <dbReference type="Rhea" id="RHEA-COMP:14399"/>
        <dbReference type="ChEBI" id="CHEBI:15378"/>
        <dbReference type="ChEBI" id="CHEBI:24646"/>
        <dbReference type="ChEBI" id="CHEBI:29033"/>
        <dbReference type="ChEBI" id="CHEBI:29034"/>
        <dbReference type="ChEBI" id="CHEBI:132124"/>
        <dbReference type="EC" id="7.1.1.8"/>
    </reaction>
</comment>
<feature type="transmembrane region" description="Helical" evidence="7">
    <location>
        <begin position="417"/>
        <end position="441"/>
    </location>
</feature>
<protein>
    <recommendedName>
        <fullName evidence="3">Cytochrome bc1 complex cytochrome b subunit</fullName>
        <ecNumber evidence="2">7.1.1.8</ecNumber>
    </recommendedName>
    <alternativeName>
        <fullName evidence="5">Cytochrome bc1 reductase complex subunit QcrB</fullName>
    </alternativeName>
</protein>
<dbReference type="EMBL" id="BMWE01000017">
    <property type="protein sequence ID" value="GGY38997.1"/>
    <property type="molecule type" value="Genomic_DNA"/>
</dbReference>
<dbReference type="Pfam" id="PF13631">
    <property type="entry name" value="Cytochrom_B_N_2"/>
    <property type="match status" value="1"/>
</dbReference>
<feature type="transmembrane region" description="Helical" evidence="7">
    <location>
        <begin position="60"/>
        <end position="79"/>
    </location>
</feature>
<keyword evidence="7" id="KW-0812">Transmembrane</keyword>
<keyword evidence="7" id="KW-0472">Membrane</keyword>
<feature type="transmembrane region" description="Helical" evidence="7">
    <location>
        <begin position="156"/>
        <end position="176"/>
    </location>
</feature>
<sequence>MGDDGARRVYGTGSAHRRPPAGKGEKLADWADGRLGLYALARANMRKVFPDHWSFMLGEVTLYSFVVLILTGVYLTLFFEPSMQEVVYDGSYTELNGVLMSKAFESTLDISFDVRGGLLIRQIHHWAALVFITGMLVHMMRVFFTGAFRKPRELNWVFGWTLLMLGIITGLTGYSLPDDLLSGTGIRFAQGAILSIPIVGTYLSFFLFGGEFPGEDIISRLYPVHILLLPGLMLGLVTAHLILVFYHKHTQFPGPGRKERSVVGMPFLPVYLAKAGGFFFLVFGVLTVMGALAQINPVWAFGPYRPDLVTTGAQPDWYLGFSEGLIRVMPGWEINLWGHTLVLGVFIPFSLFPLILLAIGVYPFVEAWITGDRREHHILDRPRNAPVRTGLGVAWLTLYAVLLIGGGNDIVATHLHLSINVITWFVRIGVFVLPVAAFVVTKKICMGLQRRDRAKVLHGRETGTVKRLPTGEYTEVHEPLSQDQLFTLTQHEQNPPYEIGPVVDAHGVRRRVKRSERLRARLAKAMFGPDARIEKPTVEEYREITSGDHRH</sequence>